<keyword evidence="1" id="KW-0805">Transcription regulation</keyword>
<accession>A0A0B3VZK7</accession>
<dbReference type="InterPro" id="IPR001347">
    <property type="entry name" value="SIS_dom"/>
</dbReference>
<comment type="caution">
    <text evidence="6">The sequence shown here is derived from an EMBL/GenBank/DDBJ whole genome shotgun (WGS) entry which is preliminary data.</text>
</comment>
<evidence type="ECO:0000259" key="4">
    <source>
        <dbReference type="PROSITE" id="PS51071"/>
    </source>
</evidence>
<dbReference type="InterPro" id="IPR009057">
    <property type="entry name" value="Homeodomain-like_sf"/>
</dbReference>
<dbReference type="GO" id="GO:0097367">
    <property type="term" value="F:carbohydrate derivative binding"/>
    <property type="evidence" value="ECO:0007669"/>
    <property type="project" value="InterPro"/>
</dbReference>
<dbReference type="SUPFAM" id="SSF46689">
    <property type="entry name" value="Homeodomain-like"/>
    <property type="match status" value="1"/>
</dbReference>
<dbReference type="Gene3D" id="1.10.10.10">
    <property type="entry name" value="Winged helix-like DNA-binding domain superfamily/Winged helix DNA-binding domain"/>
    <property type="match status" value="1"/>
</dbReference>
<feature type="domain" description="HTH rpiR-type" evidence="4">
    <location>
        <begin position="6"/>
        <end position="81"/>
    </location>
</feature>
<reference evidence="6 7" key="1">
    <citation type="submission" date="2014-12" db="EMBL/GenBank/DDBJ databases">
        <title>Draft genome sequence of Terrisporobacter sp. 08-306576, isolated from the blood culture of a bacteremia patient.</title>
        <authorList>
            <person name="Lund L.C."/>
            <person name="Sydenham T.V."/>
            <person name="Hogh S.V."/>
            <person name="Skov M.N."/>
            <person name="Kemp M."/>
            <person name="Justesen U.S."/>
        </authorList>
    </citation>
    <scope>NUCLEOTIDE SEQUENCE [LARGE SCALE GENOMIC DNA]</scope>
    <source>
        <strain evidence="6 7">08-306576</strain>
    </source>
</reference>
<dbReference type="GO" id="GO:1901135">
    <property type="term" value="P:carbohydrate derivative metabolic process"/>
    <property type="evidence" value="ECO:0007669"/>
    <property type="project" value="InterPro"/>
</dbReference>
<dbReference type="PANTHER" id="PTHR30514">
    <property type="entry name" value="GLUCOKINASE"/>
    <property type="match status" value="1"/>
</dbReference>
<dbReference type="PROSITE" id="PS51464">
    <property type="entry name" value="SIS"/>
    <property type="match status" value="1"/>
</dbReference>
<dbReference type="OrthoDB" id="9762536at2"/>
<evidence type="ECO:0000313" key="7">
    <source>
        <dbReference type="Proteomes" id="UP000031189"/>
    </source>
</evidence>
<dbReference type="Pfam" id="PF01418">
    <property type="entry name" value="HTH_6"/>
    <property type="match status" value="1"/>
</dbReference>
<dbReference type="EMBL" id="JWHR01000044">
    <property type="protein sequence ID" value="KHS58229.1"/>
    <property type="molecule type" value="Genomic_DNA"/>
</dbReference>
<evidence type="ECO:0000259" key="5">
    <source>
        <dbReference type="PROSITE" id="PS51464"/>
    </source>
</evidence>
<dbReference type="InterPro" id="IPR000281">
    <property type="entry name" value="HTH_RpiR"/>
</dbReference>
<dbReference type="PROSITE" id="PS51071">
    <property type="entry name" value="HTH_RPIR"/>
    <property type="match status" value="1"/>
</dbReference>
<keyword evidence="3" id="KW-0804">Transcription</keyword>
<dbReference type="SUPFAM" id="SSF53697">
    <property type="entry name" value="SIS domain"/>
    <property type="match status" value="1"/>
</dbReference>
<dbReference type="InterPro" id="IPR046348">
    <property type="entry name" value="SIS_dom_sf"/>
</dbReference>
<dbReference type="AlphaFoldDB" id="A0A0B3VZK7"/>
<evidence type="ECO:0000256" key="3">
    <source>
        <dbReference type="ARBA" id="ARBA00023163"/>
    </source>
</evidence>
<dbReference type="STRING" id="1577792.QX51_03885"/>
<keyword evidence="7" id="KW-1185">Reference proteome</keyword>
<feature type="domain" description="SIS" evidence="5">
    <location>
        <begin position="116"/>
        <end position="256"/>
    </location>
</feature>
<protein>
    <submittedName>
        <fullName evidence="6">RpiR family transcriptional regulator</fullName>
    </submittedName>
</protein>
<dbReference type="Proteomes" id="UP000031189">
    <property type="component" value="Unassembled WGS sequence"/>
</dbReference>
<dbReference type="InterPro" id="IPR035472">
    <property type="entry name" value="RpiR-like_SIS"/>
</dbReference>
<dbReference type="Gene3D" id="3.40.50.10490">
    <property type="entry name" value="Glucose-6-phosphate isomerase like protein, domain 1"/>
    <property type="match status" value="1"/>
</dbReference>
<dbReference type="GO" id="GO:0003700">
    <property type="term" value="F:DNA-binding transcription factor activity"/>
    <property type="evidence" value="ECO:0007669"/>
    <property type="project" value="InterPro"/>
</dbReference>
<dbReference type="RefSeq" id="WP_039678605.1">
    <property type="nucleotide sequence ID" value="NZ_JAWGXO010000003.1"/>
</dbReference>
<name>A0A0B3VZK7_9FIRM</name>
<dbReference type="CDD" id="cd05013">
    <property type="entry name" value="SIS_RpiR"/>
    <property type="match status" value="1"/>
</dbReference>
<evidence type="ECO:0000313" key="6">
    <source>
        <dbReference type="EMBL" id="KHS58229.1"/>
    </source>
</evidence>
<dbReference type="PANTHER" id="PTHR30514:SF21">
    <property type="entry name" value="RPIR-FAMILY TRANSCRIPTIONAL REGULATOR"/>
    <property type="match status" value="1"/>
</dbReference>
<dbReference type="InterPro" id="IPR047640">
    <property type="entry name" value="RpiR-like"/>
</dbReference>
<keyword evidence="2" id="KW-0238">DNA-binding</keyword>
<dbReference type="GO" id="GO:0003677">
    <property type="term" value="F:DNA binding"/>
    <property type="evidence" value="ECO:0007669"/>
    <property type="project" value="UniProtKB-KW"/>
</dbReference>
<evidence type="ECO:0000256" key="2">
    <source>
        <dbReference type="ARBA" id="ARBA00023125"/>
    </source>
</evidence>
<dbReference type="InterPro" id="IPR036388">
    <property type="entry name" value="WH-like_DNA-bd_sf"/>
</dbReference>
<proteinExistence type="predicted"/>
<gene>
    <name evidence="6" type="ORF">QX51_03885</name>
</gene>
<sequence length="272" mass="31128">MKEYQKSIVPHIESLYDSFTPSEKTIADFFIYNMEEVDISSKNLSKTLFVSEASISRFAKKCGFDGYRQFAYVYKQSFKETTPNITASYTKQVLDTYQELLNKSYALIDEKQMQRVVELISNKKRIYTYGRGSSGLVAQEMKLRLMRLGVNMEAISDSHIMKMNSVLMDEDCVVIGISVSGNTKEVTNSLKEASNRGASVVLITSKQDEEMKTYCDEILFIAVKEHLENGKAISPQFPVLVIVDIFYSHFLQSDRLRKEELHSNTINALYNE</sequence>
<dbReference type="Pfam" id="PF01380">
    <property type="entry name" value="SIS"/>
    <property type="match status" value="1"/>
</dbReference>
<organism evidence="6 7">
    <name type="scientific">Terrisporobacter othiniensis</name>
    <dbReference type="NCBI Taxonomy" id="1577792"/>
    <lineage>
        <taxon>Bacteria</taxon>
        <taxon>Bacillati</taxon>
        <taxon>Bacillota</taxon>
        <taxon>Clostridia</taxon>
        <taxon>Peptostreptococcales</taxon>
        <taxon>Peptostreptococcaceae</taxon>
        <taxon>Terrisporobacter</taxon>
    </lineage>
</organism>
<evidence type="ECO:0000256" key="1">
    <source>
        <dbReference type="ARBA" id="ARBA00023015"/>
    </source>
</evidence>